<feature type="domain" description="Putative restriction endonuclease" evidence="1">
    <location>
        <begin position="20"/>
        <end position="175"/>
    </location>
</feature>
<evidence type="ECO:0000313" key="3">
    <source>
        <dbReference type="Proteomes" id="UP000198703"/>
    </source>
</evidence>
<dbReference type="InterPro" id="IPR012296">
    <property type="entry name" value="Nuclease_put_TT1808"/>
</dbReference>
<keyword evidence="2" id="KW-0378">Hydrolase</keyword>
<name>A0A1H3WKU2_9RHOB</name>
<dbReference type="Proteomes" id="UP000198703">
    <property type="component" value="Unassembled WGS sequence"/>
</dbReference>
<dbReference type="OrthoDB" id="461333at2"/>
<sequence>MNVQTPSIKRPATYQDVLDAPPNMVAELIRGALHLQPRPRPRHSRAITRLGVKLGGPFDADEGGPGGWTILIEPELHLGEEVLVPDLAGWQRERLPSLPDDVGITVGPDWVCEVLSPSTRTYDLTEKRDVYREQGVAWLWFVDPAARTLEAFALKDGAWVLIAALHDDAEVRVAPFDAVGFALGALWAD</sequence>
<dbReference type="InterPro" id="IPR008538">
    <property type="entry name" value="Uma2"/>
</dbReference>
<dbReference type="Gene3D" id="3.90.1570.10">
    <property type="entry name" value="tt1808, chain A"/>
    <property type="match status" value="1"/>
</dbReference>
<organism evidence="2 3">
    <name type="scientific">Rubrimonas cliftonensis</name>
    <dbReference type="NCBI Taxonomy" id="89524"/>
    <lineage>
        <taxon>Bacteria</taxon>
        <taxon>Pseudomonadati</taxon>
        <taxon>Pseudomonadota</taxon>
        <taxon>Alphaproteobacteria</taxon>
        <taxon>Rhodobacterales</taxon>
        <taxon>Paracoccaceae</taxon>
        <taxon>Rubrimonas</taxon>
    </lineage>
</organism>
<dbReference type="EMBL" id="FNQM01000002">
    <property type="protein sequence ID" value="SDZ87745.1"/>
    <property type="molecule type" value="Genomic_DNA"/>
</dbReference>
<dbReference type="Pfam" id="PF05685">
    <property type="entry name" value="Uma2"/>
    <property type="match status" value="1"/>
</dbReference>
<dbReference type="SUPFAM" id="SSF52980">
    <property type="entry name" value="Restriction endonuclease-like"/>
    <property type="match status" value="1"/>
</dbReference>
<dbReference type="PANTHER" id="PTHR34107">
    <property type="entry name" value="SLL0198 PROTEIN-RELATED"/>
    <property type="match status" value="1"/>
</dbReference>
<evidence type="ECO:0000259" key="1">
    <source>
        <dbReference type="Pfam" id="PF05685"/>
    </source>
</evidence>
<dbReference type="AlphaFoldDB" id="A0A1H3WKU2"/>
<keyword evidence="3" id="KW-1185">Reference proteome</keyword>
<dbReference type="RefSeq" id="WP_093248202.1">
    <property type="nucleotide sequence ID" value="NZ_FNQM01000002.1"/>
</dbReference>
<dbReference type="CDD" id="cd06260">
    <property type="entry name" value="DUF820-like"/>
    <property type="match status" value="1"/>
</dbReference>
<dbReference type="STRING" id="89524.SAMN05444370_1023"/>
<keyword evidence="2" id="KW-0255">Endonuclease</keyword>
<reference evidence="2 3" key="1">
    <citation type="submission" date="2016-10" db="EMBL/GenBank/DDBJ databases">
        <authorList>
            <person name="de Groot N.N."/>
        </authorList>
    </citation>
    <scope>NUCLEOTIDE SEQUENCE [LARGE SCALE GENOMIC DNA]</scope>
    <source>
        <strain evidence="2 3">DSM 15345</strain>
    </source>
</reference>
<protein>
    <submittedName>
        <fullName evidence="2">Endonuclease, Uma2 family (Restriction endonuclease fold)</fullName>
    </submittedName>
</protein>
<keyword evidence="2" id="KW-0540">Nuclease</keyword>
<dbReference type="InterPro" id="IPR011335">
    <property type="entry name" value="Restrct_endonuc-II-like"/>
</dbReference>
<accession>A0A1H3WKU2</accession>
<evidence type="ECO:0000313" key="2">
    <source>
        <dbReference type="EMBL" id="SDZ87745.1"/>
    </source>
</evidence>
<dbReference type="GO" id="GO:0004519">
    <property type="term" value="F:endonuclease activity"/>
    <property type="evidence" value="ECO:0007669"/>
    <property type="project" value="UniProtKB-KW"/>
</dbReference>
<proteinExistence type="predicted"/>
<gene>
    <name evidence="2" type="ORF">SAMN05444370_1023</name>
</gene>
<dbReference type="PANTHER" id="PTHR34107:SF4">
    <property type="entry name" value="SLL1222 PROTEIN"/>
    <property type="match status" value="1"/>
</dbReference>